<organism evidence="1 2">
    <name type="scientific">Agathobacter rectalis</name>
    <dbReference type="NCBI Taxonomy" id="39491"/>
    <lineage>
        <taxon>Bacteria</taxon>
        <taxon>Bacillati</taxon>
        <taxon>Bacillota</taxon>
        <taxon>Clostridia</taxon>
        <taxon>Lachnospirales</taxon>
        <taxon>Lachnospiraceae</taxon>
        <taxon>Agathobacter</taxon>
    </lineage>
</organism>
<proteinExistence type="predicted"/>
<evidence type="ECO:0000313" key="1">
    <source>
        <dbReference type="EMBL" id="RGZ90512.1"/>
    </source>
</evidence>
<dbReference type="Proteomes" id="UP000283721">
    <property type="component" value="Unassembled WGS sequence"/>
</dbReference>
<dbReference type="AlphaFoldDB" id="A0A413Q4Z8"/>
<sequence>MLSGIQSYPLDRCVKRVSDGDPDERSTIFDDGYVKQYYGPKSLKEYDTVRYLNGDFIVGDMPVSDDNEANISVDEAKKKAGDFMQAIGIESMIKQEKATVNGRNITRLRIMYIRRGMCIEPYGAMRLNIRLAQMM</sequence>
<evidence type="ECO:0000313" key="2">
    <source>
        <dbReference type="Proteomes" id="UP000283721"/>
    </source>
</evidence>
<reference evidence="1 2" key="1">
    <citation type="submission" date="2018-08" db="EMBL/GenBank/DDBJ databases">
        <title>A genome reference for cultivated species of the human gut microbiota.</title>
        <authorList>
            <person name="Zou Y."/>
            <person name="Xue W."/>
            <person name="Luo G."/>
        </authorList>
    </citation>
    <scope>NUCLEOTIDE SEQUENCE [LARGE SCALE GENOMIC DNA]</scope>
    <source>
        <strain evidence="1 2">AM47-6BH</strain>
    </source>
</reference>
<protein>
    <submittedName>
        <fullName evidence="1">Uncharacterized protein</fullName>
    </submittedName>
</protein>
<gene>
    <name evidence="1" type="ORF">DW967_11565</name>
</gene>
<dbReference type="EMBL" id="QSES01000022">
    <property type="protein sequence ID" value="RGZ90512.1"/>
    <property type="molecule type" value="Genomic_DNA"/>
</dbReference>
<accession>A0A413Q4Z8</accession>
<name>A0A413Q4Z8_9FIRM</name>
<comment type="caution">
    <text evidence="1">The sequence shown here is derived from an EMBL/GenBank/DDBJ whole genome shotgun (WGS) entry which is preliminary data.</text>
</comment>